<organism evidence="3 4">
    <name type="scientific">Tuber aestivum</name>
    <name type="common">summer truffle</name>
    <dbReference type="NCBI Taxonomy" id="59557"/>
    <lineage>
        <taxon>Eukaryota</taxon>
        <taxon>Fungi</taxon>
        <taxon>Dikarya</taxon>
        <taxon>Ascomycota</taxon>
        <taxon>Pezizomycotina</taxon>
        <taxon>Pezizomycetes</taxon>
        <taxon>Pezizales</taxon>
        <taxon>Tuberaceae</taxon>
        <taxon>Tuber</taxon>
    </lineage>
</organism>
<proteinExistence type="predicted"/>
<evidence type="ECO:0000259" key="2">
    <source>
        <dbReference type="Pfam" id="PF22322"/>
    </source>
</evidence>
<name>A0A292PXI2_9PEZI</name>
<evidence type="ECO:0000313" key="3">
    <source>
        <dbReference type="EMBL" id="CUS11844.1"/>
    </source>
</evidence>
<feature type="domain" description="DUF6973" evidence="2">
    <location>
        <begin position="13"/>
        <end position="40"/>
    </location>
</feature>
<protein>
    <recommendedName>
        <fullName evidence="2">DUF6973 domain-containing protein</fullName>
    </recommendedName>
</protein>
<reference evidence="3" key="1">
    <citation type="submission" date="2015-10" db="EMBL/GenBank/DDBJ databases">
        <authorList>
            <person name="Regsiter A."/>
            <person name="william w."/>
        </authorList>
    </citation>
    <scope>NUCLEOTIDE SEQUENCE</scope>
    <source>
        <strain evidence="3">Montdore</strain>
    </source>
</reference>
<feature type="region of interest" description="Disordered" evidence="1">
    <location>
        <begin position="1"/>
        <end position="24"/>
    </location>
</feature>
<dbReference type="AlphaFoldDB" id="A0A292PXI2"/>
<dbReference type="Proteomes" id="UP001412239">
    <property type="component" value="Unassembled WGS sequence"/>
</dbReference>
<accession>A0A292PXI2</accession>
<keyword evidence="4" id="KW-1185">Reference proteome</keyword>
<evidence type="ECO:0000313" key="4">
    <source>
        <dbReference type="Proteomes" id="UP001412239"/>
    </source>
</evidence>
<dbReference type="InterPro" id="IPR054246">
    <property type="entry name" value="DUF6973"/>
</dbReference>
<gene>
    <name evidence="3" type="ORF">GSTUAT00004101001</name>
</gene>
<dbReference type="Pfam" id="PF22322">
    <property type="entry name" value="DUF6973"/>
    <property type="match status" value="1"/>
</dbReference>
<dbReference type="EMBL" id="LN891011">
    <property type="protein sequence ID" value="CUS11844.1"/>
    <property type="molecule type" value="Genomic_DNA"/>
</dbReference>
<sequence>MQQGQRPRQRRRQQNFPLDTLHNGKGDAFCHCYWNARMTVDIMEGGNGPAAEREIDPANNAPGRTISGRRRRMAVGVMRIFIYPRGSK</sequence>
<evidence type="ECO:0000256" key="1">
    <source>
        <dbReference type="SAM" id="MobiDB-lite"/>
    </source>
</evidence>